<comment type="caution">
    <text evidence="3">The sequence shown here is derived from an EMBL/GenBank/DDBJ whole genome shotgun (WGS) entry which is preliminary data.</text>
</comment>
<organism evidence="3 4">
    <name type="scientific">Nocardia xishanensis</name>
    <dbReference type="NCBI Taxonomy" id="238964"/>
    <lineage>
        <taxon>Bacteria</taxon>
        <taxon>Bacillati</taxon>
        <taxon>Actinomycetota</taxon>
        <taxon>Actinomycetes</taxon>
        <taxon>Mycobacteriales</taxon>
        <taxon>Nocardiaceae</taxon>
        <taxon>Nocardia</taxon>
    </lineage>
</organism>
<proteinExistence type="predicted"/>
<dbReference type="PANTHER" id="PTHR43767:SF7">
    <property type="entry name" value="MEDIUM_LONG-CHAIN-FATTY-ACID--COA LIGASE FADD8"/>
    <property type="match status" value="1"/>
</dbReference>
<dbReference type="InterPro" id="IPR025110">
    <property type="entry name" value="AMP-bd_C"/>
</dbReference>
<sequence>MSAPLPEAYLRDEDMGLHLREGSTLAHFQRAGEEKTLERRAIVAGDQAVTGRELRLQVNRYARLFKSHGLGRGSGLSILAVNRPEVVFASYAAELLGIRYTPLHPMNALTDHVFVLTDGEIDTLIVDEAYGELGRELAARCSGLKRIFTFGPADFGIDICEAANDFEPTAVGIEALPHDIARISYTGGTTGRPKGVVHRHRSLTSYLTQSLAFWEWPSEVRLLVASPISHAAGALITPTLIRGGEFHMLAGFDPESFLATVERERITCSFIVPSMLYRLLDHPTIRDFDLSSLEMVVYGASPMSPIRLRQALDIFGPVFCQLYGQTEMPNMITYLSKAEHDPCRPHLLGSAGRPVPGNDVRLLDENNHEVPPGANGEVCVRSPLVMDGYWRRPEETEAAFSGGWLHTGDIGKFDPDGFLYIVDRAKDVIITGGFNVYPREIEDVLVEHPAVAAAVVIGAPDPKWGEAVTAVVVTRPEIAVTAEELIAFVRGRKGPLHAPKSVSIVDQIPMTAVGKPDRKAVRARYWNGTARQIG</sequence>
<accession>A0ABW7XCG5</accession>
<evidence type="ECO:0000313" key="3">
    <source>
        <dbReference type="EMBL" id="MFI2478835.1"/>
    </source>
</evidence>
<dbReference type="InterPro" id="IPR020845">
    <property type="entry name" value="AMP-binding_CS"/>
</dbReference>
<keyword evidence="4" id="KW-1185">Reference proteome</keyword>
<dbReference type="Gene3D" id="3.40.50.12780">
    <property type="entry name" value="N-terminal domain of ligase-like"/>
    <property type="match status" value="1"/>
</dbReference>
<dbReference type="SUPFAM" id="SSF56801">
    <property type="entry name" value="Acetyl-CoA synthetase-like"/>
    <property type="match status" value="1"/>
</dbReference>
<evidence type="ECO:0000313" key="4">
    <source>
        <dbReference type="Proteomes" id="UP001611415"/>
    </source>
</evidence>
<dbReference type="Pfam" id="PF13193">
    <property type="entry name" value="AMP-binding_C"/>
    <property type="match status" value="1"/>
</dbReference>
<reference evidence="3 4" key="1">
    <citation type="submission" date="2024-10" db="EMBL/GenBank/DDBJ databases">
        <title>The Natural Products Discovery Center: Release of the First 8490 Sequenced Strains for Exploring Actinobacteria Biosynthetic Diversity.</title>
        <authorList>
            <person name="Kalkreuter E."/>
            <person name="Kautsar S.A."/>
            <person name="Yang D."/>
            <person name="Bader C.D."/>
            <person name="Teijaro C.N."/>
            <person name="Fluegel L."/>
            <person name="Davis C.M."/>
            <person name="Simpson J.R."/>
            <person name="Lauterbach L."/>
            <person name="Steele A.D."/>
            <person name="Gui C."/>
            <person name="Meng S."/>
            <person name="Li G."/>
            <person name="Viehrig K."/>
            <person name="Ye F."/>
            <person name="Su P."/>
            <person name="Kiefer A.F."/>
            <person name="Nichols A."/>
            <person name="Cepeda A.J."/>
            <person name="Yan W."/>
            <person name="Fan B."/>
            <person name="Jiang Y."/>
            <person name="Adhikari A."/>
            <person name="Zheng C.-J."/>
            <person name="Schuster L."/>
            <person name="Cowan T.M."/>
            <person name="Smanski M.J."/>
            <person name="Chevrette M.G."/>
            <person name="De Carvalho L.P.S."/>
            <person name="Shen B."/>
        </authorList>
    </citation>
    <scope>NUCLEOTIDE SEQUENCE [LARGE SCALE GENOMIC DNA]</scope>
    <source>
        <strain evidence="3 4">NPDC019275</strain>
    </source>
</reference>
<dbReference type="PANTHER" id="PTHR43767">
    <property type="entry name" value="LONG-CHAIN-FATTY-ACID--COA LIGASE"/>
    <property type="match status" value="1"/>
</dbReference>
<protein>
    <submittedName>
        <fullName evidence="3">AMP-binding protein</fullName>
    </submittedName>
</protein>
<dbReference type="Pfam" id="PF00501">
    <property type="entry name" value="AMP-binding"/>
    <property type="match status" value="1"/>
</dbReference>
<dbReference type="PROSITE" id="PS00455">
    <property type="entry name" value="AMP_BINDING"/>
    <property type="match status" value="1"/>
</dbReference>
<dbReference type="Gene3D" id="3.30.300.30">
    <property type="match status" value="1"/>
</dbReference>
<dbReference type="Proteomes" id="UP001611415">
    <property type="component" value="Unassembled WGS sequence"/>
</dbReference>
<dbReference type="InterPro" id="IPR042099">
    <property type="entry name" value="ANL_N_sf"/>
</dbReference>
<evidence type="ECO:0000259" key="1">
    <source>
        <dbReference type="Pfam" id="PF00501"/>
    </source>
</evidence>
<dbReference type="EMBL" id="JBIRYO010000067">
    <property type="protein sequence ID" value="MFI2478835.1"/>
    <property type="molecule type" value="Genomic_DNA"/>
</dbReference>
<dbReference type="RefSeq" id="WP_397096536.1">
    <property type="nucleotide sequence ID" value="NZ_JBIRYO010000067.1"/>
</dbReference>
<feature type="domain" description="AMP-binding enzyme C-terminal" evidence="2">
    <location>
        <begin position="440"/>
        <end position="515"/>
    </location>
</feature>
<name>A0ABW7XCG5_9NOCA</name>
<evidence type="ECO:0000259" key="2">
    <source>
        <dbReference type="Pfam" id="PF13193"/>
    </source>
</evidence>
<feature type="domain" description="AMP-dependent synthetase/ligase" evidence="1">
    <location>
        <begin position="30"/>
        <end position="390"/>
    </location>
</feature>
<gene>
    <name evidence="3" type="ORF">ACH49W_36390</name>
</gene>
<dbReference type="InterPro" id="IPR045851">
    <property type="entry name" value="AMP-bd_C_sf"/>
</dbReference>
<dbReference type="InterPro" id="IPR000873">
    <property type="entry name" value="AMP-dep_synth/lig_dom"/>
</dbReference>
<dbReference type="InterPro" id="IPR050237">
    <property type="entry name" value="ATP-dep_AMP-bd_enzyme"/>
</dbReference>